<evidence type="ECO:0000256" key="2">
    <source>
        <dbReference type="SAM" id="Coils"/>
    </source>
</evidence>
<feature type="domain" description="Reverse transcriptase Ty1/copia-type" evidence="4">
    <location>
        <begin position="719"/>
        <end position="792"/>
    </location>
</feature>
<dbReference type="PANTHER" id="PTHR11439">
    <property type="entry name" value="GAG-POL-RELATED RETROTRANSPOSON"/>
    <property type="match status" value="1"/>
</dbReference>
<dbReference type="GO" id="GO:0004190">
    <property type="term" value="F:aspartic-type endopeptidase activity"/>
    <property type="evidence" value="ECO:0007669"/>
    <property type="project" value="UniProtKB-KW"/>
</dbReference>
<feature type="domain" description="Retrovirus-related Pol polyprotein from transposon TNT 1-94-like beta-barrel" evidence="5">
    <location>
        <begin position="382"/>
        <end position="454"/>
    </location>
</feature>
<keyword evidence="1" id="KW-0645">Protease</keyword>
<dbReference type="EMBL" id="BKCJ010002421">
    <property type="protein sequence ID" value="GEU48439.1"/>
    <property type="molecule type" value="Genomic_DNA"/>
</dbReference>
<dbReference type="SUPFAM" id="SSF56672">
    <property type="entry name" value="DNA/RNA polymerases"/>
    <property type="match status" value="1"/>
</dbReference>
<evidence type="ECO:0000313" key="6">
    <source>
        <dbReference type="EMBL" id="GEU48439.1"/>
    </source>
</evidence>
<dbReference type="AlphaFoldDB" id="A0A6L2KHM3"/>
<sequence>MPLFKMEGSQCNKFRGDKVKVILVLVIRVMLLVLRETMQLDMQGLLNATTVKVKDIWLGNALSLSDQRMQHDPRVPNGQVVQTILPNNAAFQTKDLDTYDPDCDDISNVNVVLMANISNYGSDVILEGNESCDKCFNLEAELLKSHNAYNDILKRCSQLEKHCISLDSSIELNQEIFQKDESCDKQNALEIPEFFEKNDLKAQLQDKYTTIFKLKDIIKSMREKYKDENVNYDYVEIESKNIELENIVAKLISENERLCNEINHVKQVESSTTSYSNTPVLSPKGLKCSTSNYGSKPTGNKKNDRISRTPSRNVKNKVEAQPRKVNKRNRVIEPIRNVDVKQLQSNANSELVCATCNKSMFDGVHDMCLLDFLENVIQIVLWYWNSGCSKHMIGNRSQLMNFVSKVLGTVRFGNDHIARIIWYGDYQLGNVTISKVYYVDGLGHNLFSIGQFCDTDLEVASQKNTCLIHNLEACALGKSKKSSHEPKAKDTNQEKLYLLHMDFCGPMRVASINGNSSGLVPNTVSQQPCIPTNRDDWDHLFQPMFDEYFNPPSSVVSPVPIVVAPRAVDLANFLVSTSIDQDAPSTNSTSHESSLNMRQTHTSFEHLGRWAKNHPIANIIGDPSRFVSTKKKLQTDAMWCYFDAFLTSVEPKNLKQVMSEQSWIDAMQEETHEFERLQLLELVPCPDKVMLIKLKCIYKVKTDEFSGNRGHPYLRSNVAHKNKTIFKTDVKTAFLNGELKEEVYVSQPEVFVDQDNPSHVYKLKKALYGLKQAPRACDSVGTPLVEKSKLDKDLQEKPVDATLYRGMIGSLMYLTSSRPDLTYAVCLCARKQKSTAISSIEVEYIALSRCCAQILWMRSQLTDYGFEFNKIPLYFDNKSVIALCCNNVQHSRSKHIVVRYHFIKEKV</sequence>
<dbReference type="Pfam" id="PF07727">
    <property type="entry name" value="RVT_2"/>
    <property type="match status" value="1"/>
</dbReference>
<feature type="region of interest" description="Disordered" evidence="3">
    <location>
        <begin position="270"/>
        <end position="323"/>
    </location>
</feature>
<dbReference type="PANTHER" id="PTHR11439:SF495">
    <property type="entry name" value="REVERSE TRANSCRIPTASE, RNA-DEPENDENT DNA POLYMERASE-RELATED"/>
    <property type="match status" value="1"/>
</dbReference>
<keyword evidence="2" id="KW-0175">Coiled coil</keyword>
<dbReference type="Pfam" id="PF22936">
    <property type="entry name" value="Pol_BBD"/>
    <property type="match status" value="1"/>
</dbReference>
<dbReference type="InterPro" id="IPR043502">
    <property type="entry name" value="DNA/RNA_pol_sf"/>
</dbReference>
<keyword evidence="1" id="KW-0378">Hydrolase</keyword>
<feature type="compositionally biased region" description="Polar residues" evidence="3">
    <location>
        <begin position="270"/>
        <end position="280"/>
    </location>
</feature>
<feature type="coiled-coil region" evidence="2">
    <location>
        <begin position="234"/>
        <end position="261"/>
    </location>
</feature>
<reference evidence="6" key="1">
    <citation type="journal article" date="2019" name="Sci. Rep.">
        <title>Draft genome of Tanacetum cinerariifolium, the natural source of mosquito coil.</title>
        <authorList>
            <person name="Yamashiro T."/>
            <person name="Shiraishi A."/>
            <person name="Satake H."/>
            <person name="Nakayama K."/>
        </authorList>
    </citation>
    <scope>NUCLEOTIDE SEQUENCE</scope>
</reference>
<evidence type="ECO:0000256" key="1">
    <source>
        <dbReference type="ARBA" id="ARBA00022750"/>
    </source>
</evidence>
<gene>
    <name evidence="6" type="ORF">Tci_020417</name>
</gene>
<organism evidence="6">
    <name type="scientific">Tanacetum cinerariifolium</name>
    <name type="common">Dalmatian daisy</name>
    <name type="synonym">Chrysanthemum cinerariifolium</name>
    <dbReference type="NCBI Taxonomy" id="118510"/>
    <lineage>
        <taxon>Eukaryota</taxon>
        <taxon>Viridiplantae</taxon>
        <taxon>Streptophyta</taxon>
        <taxon>Embryophyta</taxon>
        <taxon>Tracheophyta</taxon>
        <taxon>Spermatophyta</taxon>
        <taxon>Magnoliopsida</taxon>
        <taxon>eudicotyledons</taxon>
        <taxon>Gunneridae</taxon>
        <taxon>Pentapetalae</taxon>
        <taxon>asterids</taxon>
        <taxon>campanulids</taxon>
        <taxon>Asterales</taxon>
        <taxon>Asteraceae</taxon>
        <taxon>Asteroideae</taxon>
        <taxon>Anthemideae</taxon>
        <taxon>Anthemidinae</taxon>
        <taxon>Tanacetum</taxon>
    </lineage>
</organism>
<protein>
    <submittedName>
        <fullName evidence="6">Uncharacterized protein</fullName>
    </submittedName>
</protein>
<dbReference type="InterPro" id="IPR054722">
    <property type="entry name" value="PolX-like_BBD"/>
</dbReference>
<proteinExistence type="predicted"/>
<accession>A0A6L2KHM3</accession>
<dbReference type="InterPro" id="IPR013103">
    <property type="entry name" value="RVT_2"/>
</dbReference>
<comment type="caution">
    <text evidence="6">The sequence shown here is derived from an EMBL/GenBank/DDBJ whole genome shotgun (WGS) entry which is preliminary data.</text>
</comment>
<evidence type="ECO:0000259" key="5">
    <source>
        <dbReference type="Pfam" id="PF22936"/>
    </source>
</evidence>
<feature type="compositionally biased region" description="Polar residues" evidence="3">
    <location>
        <begin position="288"/>
        <end position="300"/>
    </location>
</feature>
<keyword evidence="1" id="KW-0064">Aspartyl protease</keyword>
<evidence type="ECO:0000259" key="4">
    <source>
        <dbReference type="Pfam" id="PF07727"/>
    </source>
</evidence>
<evidence type="ECO:0000256" key="3">
    <source>
        <dbReference type="SAM" id="MobiDB-lite"/>
    </source>
</evidence>
<name>A0A6L2KHM3_TANCI</name>
<dbReference type="CDD" id="cd09272">
    <property type="entry name" value="RNase_HI_RT_Ty1"/>
    <property type="match status" value="1"/>
</dbReference>